<dbReference type="InterPro" id="IPR011990">
    <property type="entry name" value="TPR-like_helical_dom_sf"/>
</dbReference>
<dbReference type="Gene3D" id="1.25.40.390">
    <property type="match status" value="2"/>
</dbReference>
<feature type="chain" id="PRO_5015154964" evidence="1">
    <location>
        <begin position="20"/>
        <end position="547"/>
    </location>
</feature>
<proteinExistence type="predicted"/>
<keyword evidence="2" id="KW-0449">Lipoprotein</keyword>
<dbReference type="RefSeq" id="WP_106568522.1">
    <property type="nucleotide sequence ID" value="NZ_PYGF01000012.1"/>
</dbReference>
<keyword evidence="3" id="KW-1185">Reference proteome</keyword>
<keyword evidence="1" id="KW-0732">Signal</keyword>
<comment type="caution">
    <text evidence="2">The sequence shown here is derived from an EMBL/GenBank/DDBJ whole genome shotgun (WGS) entry which is preliminary data.</text>
</comment>
<dbReference type="PROSITE" id="PS51257">
    <property type="entry name" value="PROKAR_LIPOPROTEIN"/>
    <property type="match status" value="1"/>
</dbReference>
<sequence>MIRKIYSLFIALSLMVVSSCDLDLLDNPNAVTADTANLNLVLNSIQLDFVSFYHTSSVNGMRLTRIANQGNINYENAYVPVNFNGLWITTYSGILNDIKFLEPLAENANFRRHLGIARVIKAYVLMTMVDYFDAIPYSQALDPTNFNPTLDPGPQVYAVALEALRLARADFAAPSLGTPQDNFYGGVYANWIKLINSLELKYHLNRKLIDPSGSASAINALIAANNFIEPGQEFVFRYGTNLTDPDSRHPNFANQYQPGGGGDYQSNWYMYNLTESKGFDDPRARFYFYRQQLTNPTLRQDLQCIGEFPPAHYQAGQFPFCLPGTRGYWGRDHLNNNAIPPDGLKRTAYGVYPAGGRFDNDAAESITPTSGAGGAGIQPIMLPAYIDFMLAEAALTIPGVGGDPKALMLRGIKKSMDYVRAFSVSTSQAGAINSFQNLNEFNTRVTAYNDYVAAEYDAATTNRKMHVIAREYWLSLFGNGNESNNLYKRTGQPDGMQPGLDVNFGDFPRSFLYPNVVVATNPNIPQKASQRLRVFWDTNPEGNGWVY</sequence>
<evidence type="ECO:0000313" key="3">
    <source>
        <dbReference type="Proteomes" id="UP000240708"/>
    </source>
</evidence>
<dbReference type="OrthoDB" id="973072at2"/>
<dbReference type="Proteomes" id="UP000240708">
    <property type="component" value="Unassembled WGS sequence"/>
</dbReference>
<dbReference type="InterPro" id="IPR041662">
    <property type="entry name" value="SusD-like_2"/>
</dbReference>
<dbReference type="EMBL" id="PYGF01000012">
    <property type="protein sequence ID" value="PSL01684.1"/>
    <property type="molecule type" value="Genomic_DNA"/>
</dbReference>
<gene>
    <name evidence="2" type="ORF">CLV48_11227</name>
</gene>
<dbReference type="SUPFAM" id="SSF48452">
    <property type="entry name" value="TPR-like"/>
    <property type="match status" value="1"/>
</dbReference>
<evidence type="ECO:0000313" key="2">
    <source>
        <dbReference type="EMBL" id="PSL01684.1"/>
    </source>
</evidence>
<dbReference type="AlphaFoldDB" id="A0A2P8DWV1"/>
<organism evidence="2 3">
    <name type="scientific">Cecembia rubra</name>
    <dbReference type="NCBI Taxonomy" id="1485585"/>
    <lineage>
        <taxon>Bacteria</taxon>
        <taxon>Pseudomonadati</taxon>
        <taxon>Bacteroidota</taxon>
        <taxon>Cytophagia</taxon>
        <taxon>Cytophagales</taxon>
        <taxon>Cyclobacteriaceae</taxon>
        <taxon>Cecembia</taxon>
    </lineage>
</organism>
<dbReference type="Pfam" id="PF12771">
    <property type="entry name" value="SusD-like_2"/>
    <property type="match status" value="1"/>
</dbReference>
<accession>A0A2P8DWV1</accession>
<dbReference type="Pfam" id="PF12741">
    <property type="entry name" value="SusD-like"/>
    <property type="match status" value="1"/>
</dbReference>
<protein>
    <submittedName>
        <fullName evidence="2">SusD/RagB-like outer membrane lipoprotein</fullName>
    </submittedName>
</protein>
<reference evidence="2 3" key="1">
    <citation type="submission" date="2018-03" db="EMBL/GenBank/DDBJ databases">
        <title>Genomic Encyclopedia of Archaeal and Bacterial Type Strains, Phase II (KMG-II): from individual species to whole genera.</title>
        <authorList>
            <person name="Goeker M."/>
        </authorList>
    </citation>
    <scope>NUCLEOTIDE SEQUENCE [LARGE SCALE GENOMIC DNA]</scope>
    <source>
        <strain evidence="2 3">DSM 28057</strain>
    </source>
</reference>
<dbReference type="InterPro" id="IPR024302">
    <property type="entry name" value="SusD-like"/>
</dbReference>
<feature type="signal peptide" evidence="1">
    <location>
        <begin position="1"/>
        <end position="19"/>
    </location>
</feature>
<evidence type="ECO:0000256" key="1">
    <source>
        <dbReference type="SAM" id="SignalP"/>
    </source>
</evidence>
<name>A0A2P8DWV1_9BACT</name>